<proteinExistence type="predicted"/>
<reference evidence="2 3" key="1">
    <citation type="submission" date="2024-06" db="EMBL/GenBank/DDBJ databases">
        <title>Fanconibacter daqui strain Q02 whole shotgun sequencing project.</title>
        <authorList>
            <person name="Rodrigues J.W.A."/>
            <person name="Viana L.C."/>
            <person name="Vieira E.C."/>
            <person name="Souza F.O.L."/>
            <person name="Alegria O.C."/>
            <person name="Patroca S."/>
            <person name="Cruz A.C.R."/>
            <person name="Nunes A.R.C."/>
        </authorList>
    </citation>
    <scope>NUCLEOTIDE SEQUENCE [LARGE SCALE GENOMIC DNA]</scope>
    <source>
        <strain evidence="2 3">Q02</strain>
    </source>
</reference>
<organism evidence="2 3">
    <name type="scientific">Franconibacter daqui</name>
    <dbReference type="NCBI Taxonomy" id="2047724"/>
    <lineage>
        <taxon>Bacteria</taxon>
        <taxon>Pseudomonadati</taxon>
        <taxon>Pseudomonadota</taxon>
        <taxon>Gammaproteobacteria</taxon>
        <taxon>Enterobacterales</taxon>
        <taxon>Enterobacteriaceae</taxon>
        <taxon>Franconibacter</taxon>
    </lineage>
</organism>
<keyword evidence="3" id="KW-1185">Reference proteome</keyword>
<feature type="transmembrane region" description="Helical" evidence="1">
    <location>
        <begin position="46"/>
        <end position="64"/>
    </location>
</feature>
<feature type="non-terminal residue" evidence="2">
    <location>
        <position position="102"/>
    </location>
</feature>
<keyword evidence="1" id="KW-0472">Membrane</keyword>
<dbReference type="InterPro" id="IPR010640">
    <property type="entry name" value="Low_temperature_requirement_A"/>
</dbReference>
<gene>
    <name evidence="2" type="ORF">ABQG75_22410</name>
</gene>
<comment type="caution">
    <text evidence="2">The sequence shown here is derived from an EMBL/GenBank/DDBJ whole genome shotgun (WGS) entry which is preliminary data.</text>
</comment>
<evidence type="ECO:0000256" key="1">
    <source>
        <dbReference type="SAM" id="Phobius"/>
    </source>
</evidence>
<feature type="transmembrane region" description="Helical" evidence="1">
    <location>
        <begin position="76"/>
        <end position="99"/>
    </location>
</feature>
<dbReference type="PANTHER" id="PTHR36840">
    <property type="entry name" value="BLL5714 PROTEIN"/>
    <property type="match status" value="1"/>
</dbReference>
<keyword evidence="1" id="KW-1133">Transmembrane helix</keyword>
<dbReference type="Proteomes" id="UP001447374">
    <property type="component" value="Unassembled WGS sequence"/>
</dbReference>
<sequence>MNFSWFASAYDNDDALYRCLTFVQIVGSLVMAAGIPDVFRSQDFDIIIVGYVIMRLALVTQWLRAAKHDRERRVTAYRYAVGIVLVQIGWLVANFAHVLSIP</sequence>
<accession>A0ABV1PUD3</accession>
<dbReference type="EMBL" id="JBEHGX010000177">
    <property type="protein sequence ID" value="MER0128447.1"/>
    <property type="molecule type" value="Genomic_DNA"/>
</dbReference>
<name>A0ABV1PUD3_9ENTR</name>
<evidence type="ECO:0000313" key="3">
    <source>
        <dbReference type="Proteomes" id="UP001447374"/>
    </source>
</evidence>
<dbReference type="PANTHER" id="PTHR36840:SF1">
    <property type="entry name" value="BLL5714 PROTEIN"/>
    <property type="match status" value="1"/>
</dbReference>
<dbReference type="RefSeq" id="WP_349951915.1">
    <property type="nucleotide sequence ID" value="NZ_JBEHGX010000177.1"/>
</dbReference>
<keyword evidence="1" id="KW-0812">Transmembrane</keyword>
<evidence type="ECO:0000313" key="2">
    <source>
        <dbReference type="EMBL" id="MER0128447.1"/>
    </source>
</evidence>
<feature type="transmembrane region" description="Helical" evidence="1">
    <location>
        <begin position="15"/>
        <end position="34"/>
    </location>
</feature>
<protein>
    <submittedName>
        <fullName evidence="2">Low temperature requirement protein A</fullName>
    </submittedName>
</protein>
<dbReference type="Pfam" id="PF06772">
    <property type="entry name" value="LtrA"/>
    <property type="match status" value="1"/>
</dbReference>